<feature type="region of interest" description="Disordered" evidence="1">
    <location>
        <begin position="697"/>
        <end position="761"/>
    </location>
</feature>
<evidence type="ECO:0000259" key="3">
    <source>
        <dbReference type="Pfam" id="PF05699"/>
    </source>
</evidence>
<evidence type="ECO:0000259" key="2">
    <source>
        <dbReference type="Pfam" id="PF04937"/>
    </source>
</evidence>
<dbReference type="EMBL" id="JBCNJP010021708">
    <property type="protein sequence ID" value="KAK9047863.1"/>
    <property type="molecule type" value="Genomic_DNA"/>
</dbReference>
<dbReference type="AlphaFoldDB" id="A0AAP0GG59"/>
<name>A0AAP0GG59_9ASTR</name>
<feature type="compositionally biased region" description="Low complexity" evidence="1">
    <location>
        <begin position="1"/>
        <end position="16"/>
    </location>
</feature>
<evidence type="ECO:0000256" key="1">
    <source>
        <dbReference type="SAM" id="MobiDB-lite"/>
    </source>
</evidence>
<accession>A0AAP0GG59</accession>
<organism evidence="4 5">
    <name type="scientific">Deinandra increscens subsp. villosa</name>
    <dbReference type="NCBI Taxonomy" id="3103831"/>
    <lineage>
        <taxon>Eukaryota</taxon>
        <taxon>Viridiplantae</taxon>
        <taxon>Streptophyta</taxon>
        <taxon>Embryophyta</taxon>
        <taxon>Tracheophyta</taxon>
        <taxon>Spermatophyta</taxon>
        <taxon>Magnoliopsida</taxon>
        <taxon>eudicotyledons</taxon>
        <taxon>Gunneridae</taxon>
        <taxon>Pentapetalae</taxon>
        <taxon>asterids</taxon>
        <taxon>campanulids</taxon>
        <taxon>Asterales</taxon>
        <taxon>Asteraceae</taxon>
        <taxon>Asteroideae</taxon>
        <taxon>Heliantheae alliance</taxon>
        <taxon>Madieae</taxon>
        <taxon>Madiinae</taxon>
        <taxon>Deinandra</taxon>
    </lineage>
</organism>
<feature type="compositionally biased region" description="Acidic residues" evidence="1">
    <location>
        <begin position="697"/>
        <end position="714"/>
    </location>
</feature>
<sequence length="761" mass="86314">MESSSATPLTASAATTETNAKRNSNDVGWEYGVLAESETNRDKVRCLLCKKSFSGGVHRLKQHIALVRGSVTPCPVSTIADQIKCRDALNEIQKKKKGKKDGNESLRAGVDIETAEHETITIEDDAMEGSFGSAKAQRSFGPMDRFANNIKPEDVLNTGKSKNENLSSVFRKEQMIRVKEYICRWAYECAIPFHAFERDSFKLMLEAVGQFGRGVEPPTRYEMGETYLKKEVERTKTFLTPFKDEWKSSGCSIMTDAWSDIKRRSIMNLCVNSPLGTVFLSSKESSDDAHTSEHIHEYVEGCIKEVGPENVVQIVTDNASNNMGAAKLLETKRPTIFWTSCATHTINLMLEGIGGLQKFQKILTKAKALSVFIYAHPKTLAMMRRFTKRRDIVRPGVTRFASSFLTLQSLADKKTQLKEMFNCHEWDNSKFYKTVKGEASRKTVMNNAFWSGVALCLKVFGPLVKVLRMVDADWKPSMGFIYGEIKKAEQEIMDALSNNEREYGPILDIISKKMKNRLDTKLHMTAYLLNPYYLYNNSAIKDDIDVMDAIIDFVGKIYPGDHTLQNHIVTVELPIYMGKQEKFSREMAIKGCEVNGEKFDPANWWRAYGASTPELRKNAIRILSLTTSSLGCERNWSTFEGVHTKKRNRLEASKLNQLVFVQFNANLMEKNKKRKTKGMELLLASDAKEAQDWIVEDELEPEPNEAEGDDDEPLEDRRSARLRELEEDFVSEEEELNDTVEYESNGVNINEQDGAHMVDDD</sequence>
<evidence type="ECO:0000313" key="5">
    <source>
        <dbReference type="Proteomes" id="UP001408789"/>
    </source>
</evidence>
<gene>
    <name evidence="4" type="ORF">SSX86_033175</name>
</gene>
<proteinExistence type="predicted"/>
<dbReference type="InterPro" id="IPR008906">
    <property type="entry name" value="HATC_C_dom"/>
</dbReference>
<dbReference type="Proteomes" id="UP001408789">
    <property type="component" value="Unassembled WGS sequence"/>
</dbReference>
<dbReference type="PANTHER" id="PTHR32166:SF74">
    <property type="entry name" value="OS05G0256350 PROTEIN"/>
    <property type="match status" value="1"/>
</dbReference>
<dbReference type="GO" id="GO:0046983">
    <property type="term" value="F:protein dimerization activity"/>
    <property type="evidence" value="ECO:0007669"/>
    <property type="project" value="InterPro"/>
</dbReference>
<dbReference type="Pfam" id="PF05699">
    <property type="entry name" value="Dimer_Tnp_hAT"/>
    <property type="match status" value="1"/>
</dbReference>
<dbReference type="SUPFAM" id="SSF53098">
    <property type="entry name" value="Ribonuclease H-like"/>
    <property type="match status" value="1"/>
</dbReference>
<comment type="caution">
    <text evidence="4">The sequence shown here is derived from an EMBL/GenBank/DDBJ whole genome shotgun (WGS) entry which is preliminary data.</text>
</comment>
<evidence type="ECO:0000313" key="4">
    <source>
        <dbReference type="EMBL" id="KAK9047863.1"/>
    </source>
</evidence>
<feature type="domain" description="HAT C-terminal dimerisation" evidence="3">
    <location>
        <begin position="593"/>
        <end position="664"/>
    </location>
</feature>
<feature type="domain" description="DUF659" evidence="2">
    <location>
        <begin position="218"/>
        <end position="368"/>
    </location>
</feature>
<dbReference type="InterPro" id="IPR007021">
    <property type="entry name" value="DUF659"/>
</dbReference>
<dbReference type="PANTHER" id="PTHR32166">
    <property type="entry name" value="OSJNBA0013A04.12 PROTEIN"/>
    <property type="match status" value="1"/>
</dbReference>
<dbReference type="Pfam" id="PF04937">
    <property type="entry name" value="DUF659"/>
    <property type="match status" value="1"/>
</dbReference>
<keyword evidence="5" id="KW-1185">Reference proteome</keyword>
<feature type="compositionally biased region" description="Basic and acidic residues" evidence="1">
    <location>
        <begin position="715"/>
        <end position="724"/>
    </location>
</feature>
<reference evidence="4 5" key="1">
    <citation type="submission" date="2024-04" db="EMBL/GenBank/DDBJ databases">
        <title>The reference genome of an endangered Asteraceae, Deinandra increscens subsp. villosa, native to the Central Coast of California.</title>
        <authorList>
            <person name="Guilliams M."/>
            <person name="Hasenstab-Lehman K."/>
            <person name="Meyer R."/>
            <person name="Mcevoy S."/>
        </authorList>
    </citation>
    <scope>NUCLEOTIDE SEQUENCE [LARGE SCALE GENOMIC DNA]</scope>
    <source>
        <tissue evidence="4">Leaf</tissue>
    </source>
</reference>
<feature type="region of interest" description="Disordered" evidence="1">
    <location>
        <begin position="1"/>
        <end position="21"/>
    </location>
</feature>
<protein>
    <recommendedName>
        <fullName evidence="6">BED-type domain-containing protein</fullName>
    </recommendedName>
</protein>
<dbReference type="InterPro" id="IPR012337">
    <property type="entry name" value="RNaseH-like_sf"/>
</dbReference>
<evidence type="ECO:0008006" key="6">
    <source>
        <dbReference type="Google" id="ProtNLM"/>
    </source>
</evidence>
<feature type="compositionally biased region" description="Acidic residues" evidence="1">
    <location>
        <begin position="725"/>
        <end position="741"/>
    </location>
</feature>